<dbReference type="PANTHER" id="PTHR31441">
    <property type="entry name" value="FOLLICULIN FAMILY MEMBER"/>
    <property type="match status" value="1"/>
</dbReference>
<dbReference type="GO" id="GO:0005096">
    <property type="term" value="F:GTPase activator activity"/>
    <property type="evidence" value="ECO:0007669"/>
    <property type="project" value="InterPro"/>
</dbReference>
<dbReference type="AlphaFoldDB" id="A0A1E3QYP0"/>
<dbReference type="InterPro" id="IPR037521">
    <property type="entry name" value="FLCN/SMCR8_DENN"/>
</dbReference>
<dbReference type="STRING" id="984486.A0A1E3QYP0"/>
<evidence type="ECO:0000313" key="2">
    <source>
        <dbReference type="EMBL" id="ODQ82748.1"/>
    </source>
</evidence>
<keyword evidence="3" id="KW-1185">Reference proteome</keyword>
<name>A0A1E3QYP0_9ASCO</name>
<accession>A0A1E3QYP0</accession>
<dbReference type="GO" id="GO:0005829">
    <property type="term" value="C:cytosol"/>
    <property type="evidence" value="ECO:0007669"/>
    <property type="project" value="TreeGrafter"/>
</dbReference>
<evidence type="ECO:0000313" key="3">
    <source>
        <dbReference type="Proteomes" id="UP000094336"/>
    </source>
</evidence>
<dbReference type="GO" id="GO:1904263">
    <property type="term" value="P:positive regulation of TORC1 signaling"/>
    <property type="evidence" value="ECO:0007669"/>
    <property type="project" value="TreeGrafter"/>
</dbReference>
<dbReference type="Pfam" id="PF11704">
    <property type="entry name" value="Folliculin"/>
    <property type="match status" value="1"/>
</dbReference>
<dbReference type="PROSITE" id="PS51834">
    <property type="entry name" value="DENN_FLCN_SMCR8"/>
    <property type="match status" value="1"/>
</dbReference>
<evidence type="ECO:0000259" key="1">
    <source>
        <dbReference type="PROSITE" id="PS51834"/>
    </source>
</evidence>
<dbReference type="EMBL" id="KV454426">
    <property type="protein sequence ID" value="ODQ82748.1"/>
    <property type="molecule type" value="Genomic_DNA"/>
</dbReference>
<organism evidence="2 3">
    <name type="scientific">Babjeviella inositovora NRRL Y-12698</name>
    <dbReference type="NCBI Taxonomy" id="984486"/>
    <lineage>
        <taxon>Eukaryota</taxon>
        <taxon>Fungi</taxon>
        <taxon>Dikarya</taxon>
        <taxon>Ascomycota</taxon>
        <taxon>Saccharomycotina</taxon>
        <taxon>Pichiomycetes</taxon>
        <taxon>Serinales incertae sedis</taxon>
        <taxon>Babjeviella</taxon>
    </lineage>
</organism>
<dbReference type="OrthoDB" id="5599713at2759"/>
<dbReference type="InterPro" id="IPR037520">
    <property type="entry name" value="Folliculin/SMCR8_longin"/>
</dbReference>
<dbReference type="Proteomes" id="UP000094336">
    <property type="component" value="Unassembled WGS sequence"/>
</dbReference>
<dbReference type="InterPro" id="IPR021713">
    <property type="entry name" value="Folliculin"/>
</dbReference>
<reference evidence="3" key="1">
    <citation type="submission" date="2016-05" db="EMBL/GenBank/DDBJ databases">
        <title>Comparative genomics of biotechnologically important yeasts.</title>
        <authorList>
            <consortium name="DOE Joint Genome Institute"/>
            <person name="Riley R."/>
            <person name="Haridas S."/>
            <person name="Wolfe K.H."/>
            <person name="Lopes M.R."/>
            <person name="Hittinger C.T."/>
            <person name="Goker M."/>
            <person name="Salamov A."/>
            <person name="Wisecaver J."/>
            <person name="Long T.M."/>
            <person name="Aerts A.L."/>
            <person name="Barry K."/>
            <person name="Choi C."/>
            <person name="Clum A."/>
            <person name="Coughlan A.Y."/>
            <person name="Deshpande S."/>
            <person name="Douglass A.P."/>
            <person name="Hanson S.J."/>
            <person name="Klenk H.-P."/>
            <person name="Labutti K."/>
            <person name="Lapidus A."/>
            <person name="Lindquist E."/>
            <person name="Lipzen A."/>
            <person name="Meier-Kolthoff J.P."/>
            <person name="Ohm R.A."/>
            <person name="Otillar R.P."/>
            <person name="Pangilinan J."/>
            <person name="Peng Y."/>
            <person name="Rokas A."/>
            <person name="Rosa C.A."/>
            <person name="Scheuner C."/>
            <person name="Sibirny A.A."/>
            <person name="Slot J.C."/>
            <person name="Stielow J.B."/>
            <person name="Sun H."/>
            <person name="Kurtzman C.P."/>
            <person name="Blackwell M."/>
            <person name="Grigoriev I.V."/>
            <person name="Jeffries T.W."/>
        </authorList>
    </citation>
    <scope>NUCLEOTIDE SEQUENCE [LARGE SCALE GENOMIC DNA]</scope>
    <source>
        <strain evidence="3">NRRL Y-12698</strain>
    </source>
</reference>
<dbReference type="PANTHER" id="PTHR31441:SF2">
    <property type="entry name" value="FOLLICULIN"/>
    <property type="match status" value="1"/>
</dbReference>
<proteinExistence type="predicted"/>
<feature type="domain" description="UDENN FLCN/SMCR8-type" evidence="1">
    <location>
        <begin position="50"/>
        <end position="222"/>
    </location>
</feature>
<protein>
    <recommendedName>
        <fullName evidence="1">UDENN FLCN/SMCR8-type domain-containing protein</fullName>
    </recommendedName>
</protein>
<gene>
    <name evidence="2" type="ORF">BABINDRAFT_5669</name>
</gene>
<dbReference type="RefSeq" id="XP_018988076.1">
    <property type="nucleotide sequence ID" value="XM_019132261.1"/>
</dbReference>
<dbReference type="GeneID" id="30150114"/>
<sequence>MTTHTFCLAHFCEAHGPSTIMCTQAVAATAVRDSLLLPNANLQTCASCKLMLPDNAANMTTAAGSQSFLSQQYPTHPATFAGLKKVVMKSLSAETTTDSQPLMFGDAETGYSLVRIFRVRDPTARGAERKYALILNARGAAEQALMKLWDIVAESFNQLIEYFHDRALELEKVSADEHDGEIHNERFLRRSAVKPRSLVELMKDEKLFVKLHLWVCETLRDL</sequence>